<reference evidence="2 3" key="1">
    <citation type="submission" date="2020-06" db="EMBL/GenBank/DDBJ databases">
        <title>Transcriptomic and genomic resources for Thalictrum thalictroides and T. hernandezii: Facilitating candidate gene discovery in an emerging model plant lineage.</title>
        <authorList>
            <person name="Arias T."/>
            <person name="Riano-Pachon D.M."/>
            <person name="Di Stilio V.S."/>
        </authorList>
    </citation>
    <scope>NUCLEOTIDE SEQUENCE [LARGE SCALE GENOMIC DNA]</scope>
    <source>
        <strain evidence="3">cv. WT478/WT964</strain>
        <tissue evidence="2">Leaves</tissue>
    </source>
</reference>
<dbReference type="Pfam" id="PF13966">
    <property type="entry name" value="zf-RVT"/>
    <property type="match status" value="1"/>
</dbReference>
<dbReference type="AlphaFoldDB" id="A0A7J6X2F6"/>
<dbReference type="InterPro" id="IPR026960">
    <property type="entry name" value="RVT-Znf"/>
</dbReference>
<proteinExistence type="predicted"/>
<name>A0A7J6X2F6_THATH</name>
<evidence type="ECO:0000313" key="3">
    <source>
        <dbReference type="Proteomes" id="UP000554482"/>
    </source>
</evidence>
<sequence length="136" mass="16061">MWTLNWNRILTVDQLQRRGLVIPNRCCMCNSANETIDHLFLQCNFARFIWGELTTIHSGVRYDLQNWITLNDLLLNWPSFNSKDIAAEIWGRLPYAVIWCIWRSRNRVTTEKDKVLQAVKATSWAWLNMSKSAMEL</sequence>
<accession>A0A7J6X2F6</accession>
<dbReference type="Proteomes" id="UP000554482">
    <property type="component" value="Unassembled WGS sequence"/>
</dbReference>
<dbReference type="EMBL" id="JABWDY010006097">
    <property type="protein sequence ID" value="KAF5203901.1"/>
    <property type="molecule type" value="Genomic_DNA"/>
</dbReference>
<keyword evidence="3" id="KW-1185">Reference proteome</keyword>
<evidence type="ECO:0000313" key="2">
    <source>
        <dbReference type="EMBL" id="KAF5203901.1"/>
    </source>
</evidence>
<gene>
    <name evidence="2" type="ORF">FRX31_006512</name>
</gene>
<feature type="domain" description="Reverse transcriptase zinc-binding" evidence="1">
    <location>
        <begin position="1"/>
        <end position="50"/>
    </location>
</feature>
<dbReference type="OrthoDB" id="1938430at2759"/>
<comment type="caution">
    <text evidence="2">The sequence shown here is derived from an EMBL/GenBank/DDBJ whole genome shotgun (WGS) entry which is preliminary data.</text>
</comment>
<protein>
    <recommendedName>
        <fullName evidence="1">Reverse transcriptase zinc-binding domain-containing protein</fullName>
    </recommendedName>
</protein>
<organism evidence="2 3">
    <name type="scientific">Thalictrum thalictroides</name>
    <name type="common">Rue-anemone</name>
    <name type="synonym">Anemone thalictroides</name>
    <dbReference type="NCBI Taxonomy" id="46969"/>
    <lineage>
        <taxon>Eukaryota</taxon>
        <taxon>Viridiplantae</taxon>
        <taxon>Streptophyta</taxon>
        <taxon>Embryophyta</taxon>
        <taxon>Tracheophyta</taxon>
        <taxon>Spermatophyta</taxon>
        <taxon>Magnoliopsida</taxon>
        <taxon>Ranunculales</taxon>
        <taxon>Ranunculaceae</taxon>
        <taxon>Thalictroideae</taxon>
        <taxon>Thalictrum</taxon>
    </lineage>
</organism>
<evidence type="ECO:0000259" key="1">
    <source>
        <dbReference type="Pfam" id="PF13966"/>
    </source>
</evidence>